<name>A0A0A9ERF7_ARUDO</name>
<proteinExistence type="predicted"/>
<evidence type="ECO:0000313" key="1">
    <source>
        <dbReference type="EMBL" id="JAE03345.1"/>
    </source>
</evidence>
<dbReference type="EMBL" id="GBRH01194551">
    <property type="protein sequence ID" value="JAE03345.1"/>
    <property type="molecule type" value="Transcribed_RNA"/>
</dbReference>
<reference evidence="1" key="1">
    <citation type="submission" date="2014-09" db="EMBL/GenBank/DDBJ databases">
        <authorList>
            <person name="Magalhaes I.L.F."/>
            <person name="Oliveira U."/>
            <person name="Santos F.R."/>
            <person name="Vidigal T.H.D.A."/>
            <person name="Brescovit A.D."/>
            <person name="Santos A.J."/>
        </authorList>
    </citation>
    <scope>NUCLEOTIDE SEQUENCE</scope>
    <source>
        <tissue evidence="1">Shoot tissue taken approximately 20 cm above the soil surface</tissue>
    </source>
</reference>
<sequence>MFHKIGVFLTIEDGAMCPCLLCLSSLTKKAVFFL</sequence>
<reference evidence="1" key="2">
    <citation type="journal article" date="2015" name="Data Brief">
        <title>Shoot transcriptome of the giant reed, Arundo donax.</title>
        <authorList>
            <person name="Barrero R.A."/>
            <person name="Guerrero F.D."/>
            <person name="Moolhuijzen P."/>
            <person name="Goolsby J.A."/>
            <person name="Tidwell J."/>
            <person name="Bellgard S.E."/>
            <person name="Bellgard M.I."/>
        </authorList>
    </citation>
    <scope>NUCLEOTIDE SEQUENCE</scope>
    <source>
        <tissue evidence="1">Shoot tissue taken approximately 20 cm above the soil surface</tissue>
    </source>
</reference>
<accession>A0A0A9ERF7</accession>
<protein>
    <submittedName>
        <fullName evidence="1">Uncharacterized protein</fullName>
    </submittedName>
</protein>
<organism evidence="1">
    <name type="scientific">Arundo donax</name>
    <name type="common">Giant reed</name>
    <name type="synonym">Donax arundinaceus</name>
    <dbReference type="NCBI Taxonomy" id="35708"/>
    <lineage>
        <taxon>Eukaryota</taxon>
        <taxon>Viridiplantae</taxon>
        <taxon>Streptophyta</taxon>
        <taxon>Embryophyta</taxon>
        <taxon>Tracheophyta</taxon>
        <taxon>Spermatophyta</taxon>
        <taxon>Magnoliopsida</taxon>
        <taxon>Liliopsida</taxon>
        <taxon>Poales</taxon>
        <taxon>Poaceae</taxon>
        <taxon>PACMAD clade</taxon>
        <taxon>Arundinoideae</taxon>
        <taxon>Arundineae</taxon>
        <taxon>Arundo</taxon>
    </lineage>
</organism>
<dbReference type="AlphaFoldDB" id="A0A0A9ERF7"/>